<evidence type="ECO:0000313" key="11">
    <source>
        <dbReference type="EMBL" id="GIX65632.1"/>
    </source>
</evidence>
<name>A0AAV4LZG6_BABCB</name>
<dbReference type="RefSeq" id="XP_067717701.1">
    <property type="nucleotide sequence ID" value="XM_067861600.1"/>
</dbReference>
<keyword evidence="6" id="KW-0833">Ubl conjugation pathway</keyword>
<keyword evidence="12" id="KW-1185">Reference proteome</keyword>
<organism evidence="11 12">
    <name type="scientific">Babesia caballi</name>
    <dbReference type="NCBI Taxonomy" id="5871"/>
    <lineage>
        <taxon>Eukaryota</taxon>
        <taxon>Sar</taxon>
        <taxon>Alveolata</taxon>
        <taxon>Apicomplexa</taxon>
        <taxon>Aconoidasida</taxon>
        <taxon>Piroplasmida</taxon>
        <taxon>Babesiidae</taxon>
        <taxon>Babesia</taxon>
    </lineage>
</organism>
<evidence type="ECO:0000256" key="6">
    <source>
        <dbReference type="ARBA" id="ARBA00022786"/>
    </source>
</evidence>
<comment type="catalytic activity">
    <reaction evidence="1">
        <text>S-ubiquitinyl-[E2 ubiquitin-conjugating enzyme]-L-cysteine + [acceptor protein]-L-lysine = [E2 ubiquitin-conjugating enzyme]-L-cysteine + N(6)-ubiquitinyl-[acceptor protein]-L-lysine.</text>
        <dbReference type="EC" id="2.3.2.27"/>
    </reaction>
</comment>
<evidence type="ECO:0000256" key="8">
    <source>
        <dbReference type="PROSITE-ProRule" id="PRU00175"/>
    </source>
</evidence>
<proteinExistence type="predicted"/>
<keyword evidence="3" id="KW-0808">Transferase</keyword>
<keyword evidence="4" id="KW-0479">Metal-binding</keyword>
<feature type="compositionally biased region" description="Polar residues" evidence="9">
    <location>
        <begin position="228"/>
        <end position="243"/>
    </location>
</feature>
<evidence type="ECO:0000256" key="9">
    <source>
        <dbReference type="SAM" id="MobiDB-lite"/>
    </source>
</evidence>
<dbReference type="EC" id="2.3.2.27" evidence="2"/>
<gene>
    <name evidence="11" type="ORF">BcabD6B2_50670</name>
</gene>
<dbReference type="InterPro" id="IPR013083">
    <property type="entry name" value="Znf_RING/FYVE/PHD"/>
</dbReference>
<dbReference type="InterPro" id="IPR001841">
    <property type="entry name" value="Znf_RING"/>
</dbReference>
<comment type="caution">
    <text evidence="11">The sequence shown here is derived from an EMBL/GenBank/DDBJ whole genome shotgun (WGS) entry which is preliminary data.</text>
</comment>
<evidence type="ECO:0000256" key="7">
    <source>
        <dbReference type="ARBA" id="ARBA00022833"/>
    </source>
</evidence>
<dbReference type="EMBL" id="BPLF01000005">
    <property type="protein sequence ID" value="GIX65632.1"/>
    <property type="molecule type" value="Genomic_DNA"/>
</dbReference>
<accession>A0AAV4LZG6</accession>
<feature type="region of interest" description="Disordered" evidence="9">
    <location>
        <begin position="1"/>
        <end position="30"/>
    </location>
</feature>
<dbReference type="PANTHER" id="PTHR15710">
    <property type="entry name" value="E3 UBIQUITIN-PROTEIN LIGASE PRAJA"/>
    <property type="match status" value="1"/>
</dbReference>
<feature type="domain" description="RING-type" evidence="10">
    <location>
        <begin position="97"/>
        <end position="143"/>
    </location>
</feature>
<keyword evidence="5 8" id="KW-0863">Zinc-finger</keyword>
<dbReference type="GO" id="GO:0008270">
    <property type="term" value="F:zinc ion binding"/>
    <property type="evidence" value="ECO:0007669"/>
    <property type="project" value="UniProtKB-KW"/>
</dbReference>
<evidence type="ECO:0000259" key="10">
    <source>
        <dbReference type="PROSITE" id="PS50089"/>
    </source>
</evidence>
<dbReference type="Proteomes" id="UP001497744">
    <property type="component" value="Unassembled WGS sequence"/>
</dbReference>
<keyword evidence="7" id="KW-0862">Zinc</keyword>
<dbReference type="PROSITE" id="PS50089">
    <property type="entry name" value="ZF_RING_2"/>
    <property type="match status" value="1"/>
</dbReference>
<dbReference type="GO" id="GO:0016567">
    <property type="term" value="P:protein ubiquitination"/>
    <property type="evidence" value="ECO:0007669"/>
    <property type="project" value="TreeGrafter"/>
</dbReference>
<dbReference type="AlphaFoldDB" id="A0AAV4LZG6"/>
<dbReference type="SMART" id="SM00184">
    <property type="entry name" value="RING"/>
    <property type="match status" value="1"/>
</dbReference>
<dbReference type="FunFam" id="3.30.40.10:FF:000127">
    <property type="entry name" value="E3 ubiquitin-protein ligase RNF181"/>
    <property type="match status" value="1"/>
</dbReference>
<feature type="compositionally biased region" description="Polar residues" evidence="9">
    <location>
        <begin position="174"/>
        <end position="193"/>
    </location>
</feature>
<feature type="compositionally biased region" description="Low complexity" evidence="9">
    <location>
        <begin position="202"/>
        <end position="218"/>
    </location>
</feature>
<reference evidence="11 12" key="1">
    <citation type="submission" date="2021-06" db="EMBL/GenBank/DDBJ databases">
        <title>Genome sequence of Babesia caballi.</title>
        <authorList>
            <person name="Yamagishi J."/>
            <person name="Kidaka T."/>
            <person name="Ochi A."/>
        </authorList>
    </citation>
    <scope>NUCLEOTIDE SEQUENCE [LARGE SCALE GENOMIC DNA]</scope>
    <source>
        <strain evidence="11">USDA-D6B2</strain>
    </source>
</reference>
<dbReference type="PANTHER" id="PTHR15710:SF217">
    <property type="entry name" value="E3 UBIQUITIN-PROTEIN LIGASE RDUF2"/>
    <property type="match status" value="1"/>
</dbReference>
<evidence type="ECO:0000256" key="2">
    <source>
        <dbReference type="ARBA" id="ARBA00012483"/>
    </source>
</evidence>
<dbReference type="CDD" id="cd16454">
    <property type="entry name" value="RING-H2_PA-TM-RING"/>
    <property type="match status" value="1"/>
</dbReference>
<evidence type="ECO:0000256" key="1">
    <source>
        <dbReference type="ARBA" id="ARBA00000900"/>
    </source>
</evidence>
<dbReference type="Gene3D" id="3.30.40.10">
    <property type="entry name" value="Zinc/RING finger domain, C3HC4 (zinc finger)"/>
    <property type="match status" value="1"/>
</dbReference>
<dbReference type="Pfam" id="PF13639">
    <property type="entry name" value="zf-RING_2"/>
    <property type="match status" value="1"/>
</dbReference>
<dbReference type="SUPFAM" id="SSF57850">
    <property type="entry name" value="RING/U-box"/>
    <property type="match status" value="1"/>
</dbReference>
<evidence type="ECO:0000256" key="4">
    <source>
        <dbReference type="ARBA" id="ARBA00022723"/>
    </source>
</evidence>
<feature type="compositionally biased region" description="Low complexity" evidence="9">
    <location>
        <begin position="20"/>
        <end position="29"/>
    </location>
</feature>
<dbReference type="GO" id="GO:0061630">
    <property type="term" value="F:ubiquitin protein ligase activity"/>
    <property type="evidence" value="ECO:0007669"/>
    <property type="project" value="UniProtKB-EC"/>
</dbReference>
<evidence type="ECO:0000313" key="12">
    <source>
        <dbReference type="Proteomes" id="UP001497744"/>
    </source>
</evidence>
<feature type="region of interest" description="Disordered" evidence="9">
    <location>
        <begin position="168"/>
        <end position="259"/>
    </location>
</feature>
<evidence type="ECO:0000256" key="3">
    <source>
        <dbReference type="ARBA" id="ARBA00022679"/>
    </source>
</evidence>
<protein>
    <recommendedName>
        <fullName evidence="2">RING-type E3 ubiquitin transferase</fullName>
        <ecNumber evidence="2">2.3.2.27</ecNumber>
    </recommendedName>
</protein>
<dbReference type="GeneID" id="94197113"/>
<sequence>MGVRGNAQMMRASTGEEPSTGAAATPGPTETFDETAQRLFSAFMQNPFDPRAMNEIMYYMMENDPNRQGPPPAAKRVVESLEVETIDEETAKRLETCAICTEDFAAGDRIHWLSNDRSLCGHGFHVDCILPWLRQHNSCPVCRYELPTDDEQYNLQRAQLRSRLVEEVQRHVDPNSQPNSGRQSFSESGQTGSPAPVETVADNDSTASPADAASTANPGPSAPAEAATTGTSNNPRTSSQRRQASGGRLIIETNNCRVQ</sequence>
<dbReference type="GO" id="GO:0005737">
    <property type="term" value="C:cytoplasm"/>
    <property type="evidence" value="ECO:0007669"/>
    <property type="project" value="TreeGrafter"/>
</dbReference>
<evidence type="ECO:0000256" key="5">
    <source>
        <dbReference type="ARBA" id="ARBA00022771"/>
    </source>
</evidence>